<evidence type="ECO:0000256" key="1">
    <source>
        <dbReference type="SAM" id="Coils"/>
    </source>
</evidence>
<proteinExistence type="predicted"/>
<comment type="caution">
    <text evidence="2">The sequence shown here is derived from an EMBL/GenBank/DDBJ whole genome shotgun (WGS) entry which is preliminary data.</text>
</comment>
<organism evidence="2 3">
    <name type="scientific">Ructibacterium gallinarum</name>
    <dbReference type="NCBI Taxonomy" id="2779355"/>
    <lineage>
        <taxon>Bacteria</taxon>
        <taxon>Bacillati</taxon>
        <taxon>Bacillota</taxon>
        <taxon>Clostridia</taxon>
        <taxon>Eubacteriales</taxon>
        <taxon>Oscillospiraceae</taxon>
        <taxon>Ructibacterium</taxon>
    </lineage>
</organism>
<keyword evidence="3" id="KW-1185">Reference proteome</keyword>
<dbReference type="AlphaFoldDB" id="A0A9D5LZB4"/>
<accession>A0A9D5LZB4</accession>
<sequence length="87" mass="9914">MDSQIINSSDDKNLQALKQEVEQLENITLIAIENLEEKLSSLQDITPVSDDENWSSRLDSIEVYAMEKLPPLSASIRQLSPEEFIHE</sequence>
<protein>
    <submittedName>
        <fullName evidence="2">Uncharacterized protein</fullName>
    </submittedName>
</protein>
<evidence type="ECO:0000313" key="2">
    <source>
        <dbReference type="EMBL" id="MBE5039360.1"/>
    </source>
</evidence>
<name>A0A9D5LZB4_9FIRM</name>
<keyword evidence="1" id="KW-0175">Coiled coil</keyword>
<dbReference type="EMBL" id="JADCKB010000003">
    <property type="protein sequence ID" value="MBE5039360.1"/>
    <property type="molecule type" value="Genomic_DNA"/>
</dbReference>
<dbReference type="Proteomes" id="UP000806542">
    <property type="component" value="Unassembled WGS sequence"/>
</dbReference>
<feature type="coiled-coil region" evidence="1">
    <location>
        <begin position="7"/>
        <end position="34"/>
    </location>
</feature>
<gene>
    <name evidence="2" type="ORF">INF28_02610</name>
</gene>
<reference evidence="2" key="1">
    <citation type="submission" date="2020-10" db="EMBL/GenBank/DDBJ databases">
        <title>ChiBAC.</title>
        <authorList>
            <person name="Zenner C."/>
            <person name="Hitch T.C.A."/>
            <person name="Clavel T."/>
        </authorList>
    </citation>
    <scope>NUCLEOTIDE SEQUENCE</scope>
    <source>
        <strain evidence="2">DSM 107454</strain>
    </source>
</reference>
<evidence type="ECO:0000313" key="3">
    <source>
        <dbReference type="Proteomes" id="UP000806542"/>
    </source>
</evidence>